<proteinExistence type="predicted"/>
<evidence type="ECO:0000313" key="3">
    <source>
        <dbReference type="Proteomes" id="UP001233314"/>
    </source>
</evidence>
<dbReference type="RefSeq" id="WP_305026798.1">
    <property type="nucleotide sequence ID" value="NZ_JAUQTA010000001.1"/>
</dbReference>
<dbReference type="EMBL" id="JAUQTA010000001">
    <property type="protein sequence ID" value="MDO7867396.1"/>
    <property type="molecule type" value="Genomic_DNA"/>
</dbReference>
<accession>A0ABT9AXV6</accession>
<keyword evidence="3" id="KW-1185">Reference proteome</keyword>
<organism evidence="2 3">
    <name type="scientific">Nocardioides jiangxiensis</name>
    <dbReference type="NCBI Taxonomy" id="3064524"/>
    <lineage>
        <taxon>Bacteria</taxon>
        <taxon>Bacillati</taxon>
        <taxon>Actinomycetota</taxon>
        <taxon>Actinomycetes</taxon>
        <taxon>Propionibacteriales</taxon>
        <taxon>Nocardioidaceae</taxon>
        <taxon>Nocardioides</taxon>
    </lineage>
</organism>
<evidence type="ECO:0000256" key="1">
    <source>
        <dbReference type="SAM" id="MobiDB-lite"/>
    </source>
</evidence>
<sequence length="158" mass="16174">MPLADSLTSIARSAAATASRTAARAADVMPVPGFVRGAVRGVAHALAGETGPREREARAGAWSAPTDPVPPPEPTPLHEAVATEPKPASRREAHGGPAGRHGDDWRDELAEEPGPVVPVDPAADAGDEPLIDPGVARAVRTEAEVMRRAARPAGGEDA</sequence>
<dbReference type="Proteomes" id="UP001233314">
    <property type="component" value="Unassembled WGS sequence"/>
</dbReference>
<comment type="caution">
    <text evidence="2">The sequence shown here is derived from an EMBL/GenBank/DDBJ whole genome shotgun (WGS) entry which is preliminary data.</text>
</comment>
<evidence type="ECO:0000313" key="2">
    <source>
        <dbReference type="EMBL" id="MDO7867396.1"/>
    </source>
</evidence>
<feature type="compositionally biased region" description="Basic and acidic residues" evidence="1">
    <location>
        <begin position="87"/>
        <end position="108"/>
    </location>
</feature>
<feature type="compositionally biased region" description="Low complexity" evidence="1">
    <location>
        <begin position="112"/>
        <end position="124"/>
    </location>
</feature>
<protein>
    <submittedName>
        <fullName evidence="2">Uncharacterized protein</fullName>
    </submittedName>
</protein>
<feature type="region of interest" description="Disordered" evidence="1">
    <location>
        <begin position="45"/>
        <end position="134"/>
    </location>
</feature>
<reference evidence="2 3" key="1">
    <citation type="submission" date="2023-07" db="EMBL/GenBank/DDBJ databases">
        <title>Nocardioides sp. nov WY-20 isolated from soil.</title>
        <authorList>
            <person name="Liu B."/>
            <person name="Wan Y."/>
        </authorList>
    </citation>
    <scope>NUCLEOTIDE SEQUENCE [LARGE SCALE GENOMIC DNA]</scope>
    <source>
        <strain evidence="2 3">WY-20</strain>
    </source>
</reference>
<name>A0ABT9AXV6_9ACTN</name>
<gene>
    <name evidence="2" type="ORF">Q5722_03345</name>
</gene>